<keyword evidence="2" id="KW-1185">Reference proteome</keyword>
<name>A0A7I8L473_SPIIN</name>
<evidence type="ECO:0000313" key="2">
    <source>
        <dbReference type="Proteomes" id="UP000663760"/>
    </source>
</evidence>
<gene>
    <name evidence="1" type="ORF">SI8410_11015475</name>
</gene>
<evidence type="ECO:0000313" key="1">
    <source>
        <dbReference type="EMBL" id="CAA7404797.1"/>
    </source>
</evidence>
<organism evidence="1 2">
    <name type="scientific">Spirodela intermedia</name>
    <name type="common">Intermediate duckweed</name>
    <dbReference type="NCBI Taxonomy" id="51605"/>
    <lineage>
        <taxon>Eukaryota</taxon>
        <taxon>Viridiplantae</taxon>
        <taxon>Streptophyta</taxon>
        <taxon>Embryophyta</taxon>
        <taxon>Tracheophyta</taxon>
        <taxon>Spermatophyta</taxon>
        <taxon>Magnoliopsida</taxon>
        <taxon>Liliopsida</taxon>
        <taxon>Araceae</taxon>
        <taxon>Lemnoideae</taxon>
        <taxon>Spirodela</taxon>
    </lineage>
</organism>
<protein>
    <submittedName>
        <fullName evidence="1">Uncharacterized protein</fullName>
    </submittedName>
</protein>
<dbReference type="Proteomes" id="UP000663760">
    <property type="component" value="Chromosome 11"/>
</dbReference>
<dbReference type="AlphaFoldDB" id="A0A7I8L473"/>
<dbReference type="EMBL" id="LR746274">
    <property type="protein sequence ID" value="CAA7404797.1"/>
    <property type="molecule type" value="Genomic_DNA"/>
</dbReference>
<accession>A0A7I8L473</accession>
<reference evidence="1" key="1">
    <citation type="submission" date="2020-02" db="EMBL/GenBank/DDBJ databases">
        <authorList>
            <person name="Scholz U."/>
            <person name="Mascher M."/>
            <person name="Fiebig A."/>
        </authorList>
    </citation>
    <scope>NUCLEOTIDE SEQUENCE</scope>
</reference>
<sequence>MGSRRWQKKVARQVPPVSVGREMVAPMPSLRLLRTNYCIWSMSMEVYLDSHDLWQAIVGENVSKKKDQLALSAILNVVPEDMMTVLDAKKSAKEN</sequence>
<proteinExistence type="predicted"/>
<dbReference type="OrthoDB" id="1736387at2759"/>